<organism evidence="2 3">
    <name type="scientific">Lachnoanaerobaculum saburreum</name>
    <dbReference type="NCBI Taxonomy" id="467210"/>
    <lineage>
        <taxon>Bacteria</taxon>
        <taxon>Bacillati</taxon>
        <taxon>Bacillota</taxon>
        <taxon>Clostridia</taxon>
        <taxon>Lachnospirales</taxon>
        <taxon>Lachnospiraceae</taxon>
        <taxon>Lachnoanaerobaculum</taxon>
    </lineage>
</organism>
<reference evidence="3" key="1">
    <citation type="submission" date="2016-01" db="EMBL/GenBank/DDBJ databases">
        <authorList>
            <person name="Mitreva M."/>
            <person name="Pepin K.H."/>
            <person name="Mihindukulasuriya K.A."/>
            <person name="Fulton R."/>
            <person name="Fronick C."/>
            <person name="O'Laughlin M."/>
            <person name="Miner T."/>
            <person name="Herter B."/>
            <person name="Rosa B.A."/>
            <person name="Cordes M."/>
            <person name="Tomlinson C."/>
            <person name="Wollam A."/>
            <person name="Palsikar V.B."/>
            <person name="Mardis E.R."/>
            <person name="Wilson R.K."/>
        </authorList>
    </citation>
    <scope>NUCLEOTIDE SEQUENCE [LARGE SCALE GENOMIC DNA]</scope>
    <source>
        <strain evidence="3">DNF00896</strain>
    </source>
</reference>
<dbReference type="Proteomes" id="UP000070394">
    <property type="component" value="Unassembled WGS sequence"/>
</dbReference>
<dbReference type="EMBL" id="LSDA01000088">
    <property type="protein sequence ID" value="KXB57473.1"/>
    <property type="molecule type" value="Genomic_DNA"/>
</dbReference>
<dbReference type="RefSeq" id="WP_060931129.1">
    <property type="nucleotide sequence ID" value="NZ_KQ959827.1"/>
</dbReference>
<dbReference type="Pfam" id="PF08378">
    <property type="entry name" value="NERD"/>
    <property type="match status" value="1"/>
</dbReference>
<protein>
    <recommendedName>
        <fullName evidence="1">NERD domain-containing protein</fullName>
    </recommendedName>
</protein>
<dbReference type="AlphaFoldDB" id="A0A133ZPV9"/>
<evidence type="ECO:0000313" key="2">
    <source>
        <dbReference type="EMBL" id="KXB57473.1"/>
    </source>
</evidence>
<proteinExistence type="predicted"/>
<gene>
    <name evidence="2" type="ORF">HMPREF1866_01349</name>
</gene>
<feature type="domain" description="NERD" evidence="1">
    <location>
        <begin position="101"/>
        <end position="218"/>
    </location>
</feature>
<dbReference type="PROSITE" id="PS50965">
    <property type="entry name" value="NERD"/>
    <property type="match status" value="1"/>
</dbReference>
<dbReference type="OrthoDB" id="9776650at2"/>
<dbReference type="InterPro" id="IPR011528">
    <property type="entry name" value="NERD"/>
</dbReference>
<comment type="caution">
    <text evidence="2">The sequence shown here is derived from an EMBL/GenBank/DDBJ whole genome shotgun (WGS) entry which is preliminary data.</text>
</comment>
<evidence type="ECO:0000259" key="1">
    <source>
        <dbReference type="PROSITE" id="PS50965"/>
    </source>
</evidence>
<dbReference type="PATRIC" id="fig|467210.3.peg.1341"/>
<evidence type="ECO:0000313" key="3">
    <source>
        <dbReference type="Proteomes" id="UP000070394"/>
    </source>
</evidence>
<keyword evidence="3" id="KW-1185">Reference proteome</keyword>
<name>A0A133ZPV9_9FIRM</name>
<dbReference type="STRING" id="467210.HMPREF1866_01349"/>
<accession>A0A133ZPV9</accession>
<sequence length="334" mass="38875">MIKTNEKIEERAVEILSKITAFDKDKYDRKSLLEELLKFQEELRNILFNNEHADNADLRIWNVIDHLEKLNKDKGNIAEDELKNIVKQCKCIGNMISVLIAGVAGENKAYFSLQNISHYRKILKNIELSYEDITSELDNIVVTKKGIFLIEVKNIRQDILIDEDGNMYKKEKNDFVYDCNIGEKMNYKEQLLKIAVGKYLKDKKIHSILVFTNSNISVENKYRYIKHSFLGQLPHIIDEYEGNKIYTEVDVENIIESVKLNQSNKVYSPEVDIKRFKGDFAVLLATLEISEVRIPTSVEKPKFNILIAIRNILRRYGERSKNICRASEHLAEVL</sequence>